<gene>
    <name evidence="1" type="ORF">JTE90_024726</name>
</gene>
<dbReference type="Proteomes" id="UP000827092">
    <property type="component" value="Unassembled WGS sequence"/>
</dbReference>
<organism evidence="1 2">
    <name type="scientific">Oedothorax gibbosus</name>
    <dbReference type="NCBI Taxonomy" id="931172"/>
    <lineage>
        <taxon>Eukaryota</taxon>
        <taxon>Metazoa</taxon>
        <taxon>Ecdysozoa</taxon>
        <taxon>Arthropoda</taxon>
        <taxon>Chelicerata</taxon>
        <taxon>Arachnida</taxon>
        <taxon>Araneae</taxon>
        <taxon>Araneomorphae</taxon>
        <taxon>Entelegynae</taxon>
        <taxon>Araneoidea</taxon>
        <taxon>Linyphiidae</taxon>
        <taxon>Erigoninae</taxon>
        <taxon>Oedothorax</taxon>
    </lineage>
</organism>
<name>A0AAV6UAU1_9ARAC</name>
<dbReference type="InterPro" id="IPR052958">
    <property type="entry name" value="IFN-induced_PKR_regulator"/>
</dbReference>
<dbReference type="AlphaFoldDB" id="A0AAV6UAU1"/>
<proteinExistence type="predicted"/>
<reference evidence="1 2" key="1">
    <citation type="journal article" date="2022" name="Nat. Ecol. Evol.">
        <title>A masculinizing supergene underlies an exaggerated male reproductive morph in a spider.</title>
        <authorList>
            <person name="Hendrickx F."/>
            <person name="De Corte Z."/>
            <person name="Sonet G."/>
            <person name="Van Belleghem S.M."/>
            <person name="Kostlbacher S."/>
            <person name="Vangestel C."/>
        </authorList>
    </citation>
    <scope>NUCLEOTIDE SEQUENCE [LARGE SCALE GENOMIC DNA]</scope>
    <source>
        <strain evidence="1">W744_W776</strain>
    </source>
</reference>
<evidence type="ECO:0000313" key="1">
    <source>
        <dbReference type="EMBL" id="KAG8180978.1"/>
    </source>
</evidence>
<dbReference type="SUPFAM" id="SSF53098">
    <property type="entry name" value="Ribonuclease H-like"/>
    <property type="match status" value="1"/>
</dbReference>
<dbReference type="PANTHER" id="PTHR46289">
    <property type="entry name" value="52 KDA REPRESSOR OF THE INHIBITOR OF THE PROTEIN KINASE-LIKE PROTEIN-RELATED"/>
    <property type="match status" value="1"/>
</dbReference>
<keyword evidence="2" id="KW-1185">Reference proteome</keyword>
<comment type="caution">
    <text evidence="1">The sequence shown here is derived from an EMBL/GenBank/DDBJ whole genome shotgun (WGS) entry which is preliminary data.</text>
</comment>
<sequence length="452" mass="51118">MSAKANATYISKTTTNEIIKCCGEEIVDNILKQVNTSKYFSVIFDETTDVSHISQLSLNVRYLDIKSSVVKEDFIGFIDLHKANYNDDDCDKIAEPAITGEKLGKTVVKHLENLGLNLLNCVGIGCDGCSVNMSEICGAAYEIKKKAIHSTVCACRNHALNLALAQSSKTQSVRNILGTIKEVAKFFKSSAKRNYVLKDLLGHQVKSYCETRWVERHESLFDFQEDLPKIDEALQAISTWNDASTASKASCLHNAISNCEFIITLFSLTDVLSSTVVLSKYLQEESVDIVSATNKVEQAIKILKEKRTNCDKLFSIIFHSSKEVMEEMDVEVRLPRRTKKQVHRSNYDCENNDPETYFKRATYIPVLEDIVQDMEKRFTEEVMKCFALNILIPAQFQEAKDVTKLNDSLSPICEKYSSLIKKTKQSMQLQLLNEILLFKCGKIKEATHLNCY</sequence>
<evidence type="ECO:0000313" key="2">
    <source>
        <dbReference type="Proteomes" id="UP000827092"/>
    </source>
</evidence>
<dbReference type="EMBL" id="JAFNEN010000539">
    <property type="protein sequence ID" value="KAG8180978.1"/>
    <property type="molecule type" value="Genomic_DNA"/>
</dbReference>
<protein>
    <recommendedName>
        <fullName evidence="3">DUF4371 domain-containing protein</fullName>
    </recommendedName>
</protein>
<dbReference type="PANTHER" id="PTHR46289:SF14">
    <property type="entry name" value="DUF4371 DOMAIN-CONTAINING PROTEIN"/>
    <property type="match status" value="1"/>
</dbReference>
<evidence type="ECO:0008006" key="3">
    <source>
        <dbReference type="Google" id="ProtNLM"/>
    </source>
</evidence>
<accession>A0AAV6UAU1</accession>
<dbReference type="InterPro" id="IPR012337">
    <property type="entry name" value="RNaseH-like_sf"/>
</dbReference>